<keyword evidence="1 3" id="KW-0547">Nucleotide-binding</keyword>
<name>A0A2H0VIB8_9BACT</name>
<comment type="caution">
    <text evidence="5">The sequence shown here is derived from an EMBL/GenBank/DDBJ whole genome shotgun (WGS) entry which is preliminary data.</text>
</comment>
<dbReference type="Proteomes" id="UP000230796">
    <property type="component" value="Unassembled WGS sequence"/>
</dbReference>
<dbReference type="Pfam" id="PF04471">
    <property type="entry name" value="Mrr_cat"/>
    <property type="match status" value="1"/>
</dbReference>
<feature type="domain" description="ATP-cone" evidence="4">
    <location>
        <begin position="3"/>
        <end position="85"/>
    </location>
</feature>
<evidence type="ECO:0000259" key="4">
    <source>
        <dbReference type="PROSITE" id="PS51161"/>
    </source>
</evidence>
<dbReference type="Gene3D" id="3.40.1350.10">
    <property type="match status" value="1"/>
</dbReference>
<dbReference type="GO" id="GO:0004519">
    <property type="term" value="F:endonuclease activity"/>
    <property type="evidence" value="ECO:0007669"/>
    <property type="project" value="InterPro"/>
</dbReference>
<proteinExistence type="predicted"/>
<dbReference type="InterPro" id="IPR011335">
    <property type="entry name" value="Restrct_endonuc-II-like"/>
</dbReference>
<dbReference type="InterPro" id="IPR005144">
    <property type="entry name" value="ATP-cone_dom"/>
</dbReference>
<keyword evidence="2 3" id="KW-0067">ATP-binding</keyword>
<dbReference type="InterPro" id="IPR007560">
    <property type="entry name" value="Restrct_endonuc_IV_Mrr"/>
</dbReference>
<reference evidence="6" key="1">
    <citation type="submission" date="2017-09" db="EMBL/GenBank/DDBJ databases">
        <title>Depth-based differentiation of microbial function through sediment-hosted aquifers and enrichment of novel symbionts in the deep terrestrial subsurface.</title>
        <authorList>
            <person name="Probst A.J."/>
            <person name="Ladd B."/>
            <person name="Jarett J.K."/>
            <person name="Geller-Mcgrath D.E."/>
            <person name="Sieber C.M.K."/>
            <person name="Emerson J.B."/>
            <person name="Anantharaman K."/>
            <person name="Thomas B.C."/>
            <person name="Malmstrom R."/>
            <person name="Stieglmeier M."/>
            <person name="Klingl A."/>
            <person name="Woyke T."/>
            <person name="Ryan C.M."/>
            <person name="Banfield J.F."/>
        </authorList>
    </citation>
    <scope>NUCLEOTIDE SEQUENCE [LARGE SCALE GENOMIC DNA]</scope>
</reference>
<dbReference type="GO" id="GO:0003677">
    <property type="term" value="F:DNA binding"/>
    <property type="evidence" value="ECO:0007669"/>
    <property type="project" value="InterPro"/>
</dbReference>
<dbReference type="SUPFAM" id="SSF52980">
    <property type="entry name" value="Restriction endonuclease-like"/>
    <property type="match status" value="1"/>
</dbReference>
<evidence type="ECO:0000313" key="5">
    <source>
        <dbReference type="EMBL" id="PIR98831.1"/>
    </source>
</evidence>
<gene>
    <name evidence="5" type="ORF">COT87_02705</name>
</gene>
<protein>
    <submittedName>
        <fullName evidence="5">ATPase</fullName>
    </submittedName>
</protein>
<dbReference type="GO" id="GO:0005524">
    <property type="term" value="F:ATP binding"/>
    <property type="evidence" value="ECO:0007669"/>
    <property type="project" value="UniProtKB-UniRule"/>
</dbReference>
<dbReference type="InterPro" id="IPR011856">
    <property type="entry name" value="tRNA_endonuc-like_dom_sf"/>
</dbReference>
<evidence type="ECO:0000256" key="1">
    <source>
        <dbReference type="ARBA" id="ARBA00022741"/>
    </source>
</evidence>
<accession>A0A2H0VIB8</accession>
<dbReference type="GO" id="GO:0009307">
    <property type="term" value="P:DNA restriction-modification system"/>
    <property type="evidence" value="ECO:0007669"/>
    <property type="project" value="InterPro"/>
</dbReference>
<dbReference type="PROSITE" id="PS51161">
    <property type="entry name" value="ATP_CONE"/>
    <property type="match status" value="1"/>
</dbReference>
<organism evidence="5 6">
    <name type="scientific">Candidatus Collierbacteria bacterium CG10_big_fil_rev_8_21_14_0_10_44_9</name>
    <dbReference type="NCBI Taxonomy" id="1974535"/>
    <lineage>
        <taxon>Bacteria</taxon>
        <taxon>Candidatus Collieribacteriota</taxon>
    </lineage>
</organism>
<dbReference type="EMBL" id="PFAF01000054">
    <property type="protein sequence ID" value="PIR98831.1"/>
    <property type="molecule type" value="Genomic_DNA"/>
</dbReference>
<evidence type="ECO:0000256" key="2">
    <source>
        <dbReference type="ARBA" id="ARBA00022840"/>
    </source>
</evidence>
<dbReference type="AlphaFoldDB" id="A0A2H0VIB8"/>
<sequence>MTTLVTKVDGSSEPYNEEKIRTSATRVGVPTSLQDDMLVSIRDRLYDGIKTGEIFLMIKEFLRDSNSPHLAMKYNLKDALSQLGPSGYPFEKYVALLLTDVGYRTQINQTIMGGCVSHEVDVLAEKDSITYFIEAKFHKNQGQRIDVRVALYIKSRYDDLKSNWKNGETRPWIITNTRFSTDAIKYGECQNIRLTSWGYPKGEGIMDLIEHTGLHPITIIDGMTSDDKIKLFASGVVTCAQLLNPANHSLVSQDFLHRILPQLSQICANHN</sequence>
<evidence type="ECO:0000313" key="6">
    <source>
        <dbReference type="Proteomes" id="UP000230796"/>
    </source>
</evidence>
<evidence type="ECO:0000256" key="3">
    <source>
        <dbReference type="PROSITE-ProRule" id="PRU00492"/>
    </source>
</evidence>